<reference evidence="1" key="1">
    <citation type="submission" date="2018-05" db="EMBL/GenBank/DDBJ databases">
        <authorList>
            <person name="Lanie J.A."/>
            <person name="Ng W.-L."/>
            <person name="Kazmierczak K.M."/>
            <person name="Andrzejewski T.M."/>
            <person name="Davidsen T.M."/>
            <person name="Wayne K.J."/>
            <person name="Tettelin H."/>
            <person name="Glass J.I."/>
            <person name="Rusch D."/>
            <person name="Podicherti R."/>
            <person name="Tsui H.-C.T."/>
            <person name="Winkler M.E."/>
        </authorList>
    </citation>
    <scope>NUCLEOTIDE SEQUENCE</scope>
</reference>
<evidence type="ECO:0000313" key="1">
    <source>
        <dbReference type="EMBL" id="SVB67042.1"/>
    </source>
</evidence>
<evidence type="ECO:0008006" key="2">
    <source>
        <dbReference type="Google" id="ProtNLM"/>
    </source>
</evidence>
<name>A0A382FWP8_9ZZZZ</name>
<gene>
    <name evidence="1" type="ORF">METZ01_LOCUS219896</name>
</gene>
<protein>
    <recommendedName>
        <fullName evidence="2">DUF393 domain-containing protein</fullName>
    </recommendedName>
</protein>
<feature type="non-terminal residue" evidence="1">
    <location>
        <position position="59"/>
    </location>
</feature>
<accession>A0A382FWP8</accession>
<dbReference type="AlphaFoldDB" id="A0A382FWP8"/>
<organism evidence="1">
    <name type="scientific">marine metagenome</name>
    <dbReference type="NCBI Taxonomy" id="408172"/>
    <lineage>
        <taxon>unclassified sequences</taxon>
        <taxon>metagenomes</taxon>
        <taxon>ecological metagenomes</taxon>
    </lineage>
</organism>
<sequence length="59" mass="7048">MMSHGKMSVFFGMTEKNGHTLLFDGDCPFCRLMVNRWRGTLDRRGFELVPLQTEWVRRR</sequence>
<dbReference type="EMBL" id="UINC01052106">
    <property type="protein sequence ID" value="SVB67042.1"/>
    <property type="molecule type" value="Genomic_DNA"/>
</dbReference>
<proteinExistence type="predicted"/>